<dbReference type="AlphaFoldDB" id="A0A0D0AVA0"/>
<dbReference type="Proteomes" id="UP000054485">
    <property type="component" value="Unassembled WGS sequence"/>
</dbReference>
<dbReference type="EMBL" id="KN835585">
    <property type="protein sequence ID" value="KIK35818.1"/>
    <property type="molecule type" value="Genomic_DNA"/>
</dbReference>
<accession>A0A0D0AVA0</accession>
<evidence type="ECO:0000313" key="1">
    <source>
        <dbReference type="EMBL" id="KIK35818.1"/>
    </source>
</evidence>
<protein>
    <submittedName>
        <fullName evidence="1">Uncharacterized protein</fullName>
    </submittedName>
</protein>
<sequence length="139" mass="14655">MPDTGTFRKSPVLVIEVYLAGSHASVLLPPTLLHTARCRHPFYSSAAITQATTTVYNICPIFPTQNPSASVVCVPPACSILQAASHLDLQCLYSAPSGLCVPRLLPAPTCFPPHHPCPPLPSTTPAQVVHAPTIKPGLS</sequence>
<evidence type="ECO:0000313" key="2">
    <source>
        <dbReference type="Proteomes" id="UP000054485"/>
    </source>
</evidence>
<dbReference type="InParanoid" id="A0A0D0AVA0"/>
<dbReference type="HOGENOM" id="CLU_1846428_0_0_1"/>
<proteinExistence type="predicted"/>
<keyword evidence="2" id="KW-1185">Reference proteome</keyword>
<gene>
    <name evidence="1" type="ORF">CY34DRAFT_16783</name>
</gene>
<organism evidence="1 2">
    <name type="scientific">Suillus luteus UH-Slu-Lm8-n1</name>
    <dbReference type="NCBI Taxonomy" id="930992"/>
    <lineage>
        <taxon>Eukaryota</taxon>
        <taxon>Fungi</taxon>
        <taxon>Dikarya</taxon>
        <taxon>Basidiomycota</taxon>
        <taxon>Agaricomycotina</taxon>
        <taxon>Agaricomycetes</taxon>
        <taxon>Agaricomycetidae</taxon>
        <taxon>Boletales</taxon>
        <taxon>Suillineae</taxon>
        <taxon>Suillaceae</taxon>
        <taxon>Suillus</taxon>
    </lineage>
</organism>
<reference evidence="2" key="2">
    <citation type="submission" date="2015-01" db="EMBL/GenBank/DDBJ databases">
        <title>Evolutionary Origins and Diversification of the Mycorrhizal Mutualists.</title>
        <authorList>
            <consortium name="DOE Joint Genome Institute"/>
            <consortium name="Mycorrhizal Genomics Consortium"/>
            <person name="Kohler A."/>
            <person name="Kuo A."/>
            <person name="Nagy L.G."/>
            <person name="Floudas D."/>
            <person name="Copeland A."/>
            <person name="Barry K.W."/>
            <person name="Cichocki N."/>
            <person name="Veneault-Fourrey C."/>
            <person name="LaButti K."/>
            <person name="Lindquist E.A."/>
            <person name="Lipzen A."/>
            <person name="Lundell T."/>
            <person name="Morin E."/>
            <person name="Murat C."/>
            <person name="Riley R."/>
            <person name="Ohm R."/>
            <person name="Sun H."/>
            <person name="Tunlid A."/>
            <person name="Henrissat B."/>
            <person name="Grigoriev I.V."/>
            <person name="Hibbett D.S."/>
            <person name="Martin F."/>
        </authorList>
    </citation>
    <scope>NUCLEOTIDE SEQUENCE [LARGE SCALE GENOMIC DNA]</scope>
    <source>
        <strain evidence="2">UH-Slu-Lm8-n1</strain>
    </source>
</reference>
<dbReference type="OrthoDB" id="2689962at2759"/>
<name>A0A0D0AVA0_9AGAM</name>
<reference evidence="1 2" key="1">
    <citation type="submission" date="2014-04" db="EMBL/GenBank/DDBJ databases">
        <authorList>
            <consortium name="DOE Joint Genome Institute"/>
            <person name="Kuo A."/>
            <person name="Ruytinx J."/>
            <person name="Rineau F."/>
            <person name="Colpaert J."/>
            <person name="Kohler A."/>
            <person name="Nagy L.G."/>
            <person name="Floudas D."/>
            <person name="Copeland A."/>
            <person name="Barry K.W."/>
            <person name="Cichocki N."/>
            <person name="Veneault-Fourrey C."/>
            <person name="LaButti K."/>
            <person name="Lindquist E.A."/>
            <person name="Lipzen A."/>
            <person name="Lundell T."/>
            <person name="Morin E."/>
            <person name="Murat C."/>
            <person name="Sun H."/>
            <person name="Tunlid A."/>
            <person name="Henrissat B."/>
            <person name="Grigoriev I.V."/>
            <person name="Hibbett D.S."/>
            <person name="Martin F."/>
            <person name="Nordberg H.P."/>
            <person name="Cantor M.N."/>
            <person name="Hua S.X."/>
        </authorList>
    </citation>
    <scope>NUCLEOTIDE SEQUENCE [LARGE SCALE GENOMIC DNA]</scope>
    <source>
        <strain evidence="1 2">UH-Slu-Lm8-n1</strain>
    </source>
</reference>